<dbReference type="Gene3D" id="1.10.30.10">
    <property type="entry name" value="High mobility group box domain"/>
    <property type="match status" value="1"/>
</dbReference>
<evidence type="ECO:0000256" key="7">
    <source>
        <dbReference type="SAM" id="MobiDB-lite"/>
    </source>
</evidence>
<feature type="region of interest" description="Disordered" evidence="7">
    <location>
        <begin position="339"/>
        <end position="358"/>
    </location>
</feature>
<dbReference type="PROSITE" id="PS50082">
    <property type="entry name" value="WD_REPEATS_2"/>
    <property type="match status" value="1"/>
</dbReference>
<dbReference type="GO" id="GO:0003677">
    <property type="term" value="F:DNA binding"/>
    <property type="evidence" value="ECO:0007669"/>
    <property type="project" value="UniProtKB-UniRule"/>
</dbReference>
<dbReference type="Pfam" id="PF24817">
    <property type="entry name" value="WD40_WDHD1_1st"/>
    <property type="match status" value="1"/>
</dbReference>
<keyword evidence="6 10" id="KW-0238">DNA-binding</keyword>
<dbReference type="InterPro" id="IPR022100">
    <property type="entry name" value="WDHD1/CFT4_beta-prop_2nd"/>
</dbReference>
<evidence type="ECO:0000256" key="2">
    <source>
        <dbReference type="ARBA" id="ARBA00022574"/>
    </source>
</evidence>
<evidence type="ECO:0000313" key="10">
    <source>
        <dbReference type="RefSeq" id="XP_013409841.1"/>
    </source>
</evidence>
<dbReference type="Pfam" id="PF20946">
    <property type="entry name" value="Ctf4_C"/>
    <property type="match status" value="1"/>
</dbReference>
<dbReference type="SUPFAM" id="SSF47095">
    <property type="entry name" value="HMG-box"/>
    <property type="match status" value="1"/>
</dbReference>
<reference evidence="10" key="1">
    <citation type="journal article" date="2015" name="Nat. Commun.">
        <title>The Lingula genome provides insights into brachiopod evolution and the origin of phosphate biomineralization.</title>
        <authorList>
            <person name="Luo Y.J."/>
            <person name="Takeuchi T."/>
            <person name="Koyanagi R."/>
            <person name="Yamada L."/>
            <person name="Kanda M."/>
            <person name="Khalturina M."/>
            <person name="Fujie M."/>
            <person name="Yamasaki S.I."/>
            <person name="Endo K."/>
            <person name="Satoh N."/>
        </authorList>
    </citation>
    <scope>NUCLEOTIDE SEQUENCE</scope>
</reference>
<dbReference type="GO" id="GO:0003682">
    <property type="term" value="F:chromatin binding"/>
    <property type="evidence" value="ECO:0007669"/>
    <property type="project" value="TreeGrafter"/>
</dbReference>
<dbReference type="GO" id="GO:0006261">
    <property type="term" value="P:DNA-templated DNA replication"/>
    <property type="evidence" value="ECO:0007669"/>
    <property type="project" value="InterPro"/>
</dbReference>
<keyword evidence="2 5" id="KW-0853">WD repeat</keyword>
<evidence type="ECO:0000256" key="1">
    <source>
        <dbReference type="ARBA" id="ARBA00004123"/>
    </source>
</evidence>
<dbReference type="Proteomes" id="UP000085678">
    <property type="component" value="Unplaced"/>
</dbReference>
<organism evidence="9 10">
    <name type="scientific">Lingula anatina</name>
    <name type="common">Brachiopod</name>
    <name type="synonym">Lingula unguis</name>
    <dbReference type="NCBI Taxonomy" id="7574"/>
    <lineage>
        <taxon>Eukaryota</taxon>
        <taxon>Metazoa</taxon>
        <taxon>Spiralia</taxon>
        <taxon>Lophotrochozoa</taxon>
        <taxon>Brachiopoda</taxon>
        <taxon>Linguliformea</taxon>
        <taxon>Lingulata</taxon>
        <taxon>Lingulida</taxon>
        <taxon>Linguloidea</taxon>
        <taxon>Lingulidae</taxon>
        <taxon>Lingula</taxon>
    </lineage>
</organism>
<dbReference type="PROSITE" id="PS50294">
    <property type="entry name" value="WD_REPEATS_REGION"/>
    <property type="match status" value="1"/>
</dbReference>
<dbReference type="GO" id="GO:0006281">
    <property type="term" value="P:DNA repair"/>
    <property type="evidence" value="ECO:0007669"/>
    <property type="project" value="TreeGrafter"/>
</dbReference>
<feature type="compositionally biased region" description="Polar residues" evidence="7">
    <location>
        <begin position="888"/>
        <end position="913"/>
    </location>
</feature>
<name>A0A1S3JI74_LINAN</name>
<evidence type="ECO:0000256" key="5">
    <source>
        <dbReference type="PROSITE-ProRule" id="PRU00221"/>
    </source>
</evidence>
<dbReference type="CDD" id="cd21993">
    <property type="entry name" value="HMG-box_WDHD1"/>
    <property type="match status" value="1"/>
</dbReference>
<dbReference type="STRING" id="7574.A0A1S3JI74"/>
<dbReference type="GO" id="GO:0000278">
    <property type="term" value="P:mitotic cell cycle"/>
    <property type="evidence" value="ECO:0007669"/>
    <property type="project" value="TreeGrafter"/>
</dbReference>
<gene>
    <name evidence="10" type="primary">LOC106173301</name>
</gene>
<dbReference type="SMART" id="SM00398">
    <property type="entry name" value="HMG"/>
    <property type="match status" value="1"/>
</dbReference>
<dbReference type="AlphaFoldDB" id="A0A1S3JI74"/>
<dbReference type="RefSeq" id="XP_013409841.1">
    <property type="nucleotide sequence ID" value="XM_013554387.1"/>
</dbReference>
<evidence type="ECO:0000313" key="9">
    <source>
        <dbReference type="Proteomes" id="UP000085678"/>
    </source>
</evidence>
<dbReference type="PROSITE" id="PS50118">
    <property type="entry name" value="HMG_BOX_2"/>
    <property type="match status" value="1"/>
</dbReference>
<dbReference type="InterPro" id="IPR001680">
    <property type="entry name" value="WD40_rpt"/>
</dbReference>
<evidence type="ECO:0000256" key="6">
    <source>
        <dbReference type="PROSITE-ProRule" id="PRU00267"/>
    </source>
</evidence>
<sequence>MPVTKKPLRFSHCEGHTDLCYSDSGRYILTCGADGDVRILDGVEDDDPQSHRIGDKVYSLAYMNDHFYTASDDNCVQVHTFPEGAPDGIVTRFTSPATHMCFNKTGTHMLVGASDFSIKLVELKSSSQKVFLGHDAPVLSIALDGKEEYVASASCDGTVKVWKVADQSCVKTFTILPKANDISSAKTLCRLTWHPKNGKLIVPVDKEVHVYERNTWELSYTLKDDTIKELVSITVFSPCGSYLAVSCIDGWVLIFDFKLGVCVERVQHDKKLTISALAWNPKGNKEIAFCDNQGNLGVLENVIPEGGASVNKAAPVVTGDQFNELFDDGDDDMLIQATNQGSSTPVHTVAAFDDDDNDSEIDIGKIKARYNIGDDMESQDGDSVKPSADGDTESVRSGRPAPPLQPQHSGPRPTPLQRPFQPGSTPVHLSQRFMMWNSVGIIKQYNTEEENSLDVEFHDTSVHHAMHLENTMNFTMADMSTEAVVLACESGEENTSTLMCLHFSSWDNNKDWTLPMPKGEEIQAVTVGEGWIAAATDKRNVRIVSVGGVQQEIFSVPGPVVTMAGHSHQLMVVYHMGTGVPGDQYLGVKLMYVRGKKKCVIPGEHLPLSPKATLSWLGFSAEGSPFAVDSSGIVRMLNRRFGSTWMPVANLRSHAKGKSDNFWMVGVCENPEQIRCVPCKGSVYPPTLPRPAVTILPFQLPLCELTTEKGQFEEKHWRNHILTGHYDFWRSMGWEVEEGDMEQARKPMTEALMQLFALSCKADREFRAIELCEMMPSQHAVQLAIKYASRMKRMQLAEKISDVARQKAEEEAARLQQDMEEEEEEEPHFRNILRTARYKTTTEWSDRTEQDEEEEDMEQEDAEEEEEETHSSGPMLHLNQKKEMKTKATIQLSGTRKNPFKSNTKTTPTSVRGTSVFDDMKKQQKSSKSPVGLGTEQKTQKKKGPMQMKLFQSKKEKEESETQQAQTPETPNNKKRANPFQLWLEENKSRLEDENPGLEEADFTVIATTEYASLPREEKKKWMEKAKAASTPVTPSTPTSVPTTNTEDTPTSGTDKKKRKRDEMDENDQNETTESSKIKNKMDNLPKKKKPLSQSTNSKLAAFKRD</sequence>
<dbReference type="PANTHER" id="PTHR19932:SF10">
    <property type="entry name" value="WD REPEAT AND HMG-BOX DNA-BINDING PROTEIN 1"/>
    <property type="match status" value="1"/>
</dbReference>
<dbReference type="Pfam" id="PF00505">
    <property type="entry name" value="HMG_box"/>
    <property type="match status" value="1"/>
</dbReference>
<dbReference type="InterPro" id="IPR048591">
    <property type="entry name" value="WDHD1/CFT4_hel"/>
</dbReference>
<dbReference type="InterPro" id="IPR055339">
    <property type="entry name" value="HMG-box_WDHD1"/>
</dbReference>
<feature type="repeat" description="WD" evidence="5">
    <location>
        <begin position="131"/>
        <end position="172"/>
    </location>
</feature>
<evidence type="ECO:0000256" key="3">
    <source>
        <dbReference type="ARBA" id="ARBA00022737"/>
    </source>
</evidence>
<proteinExistence type="predicted"/>
<feature type="region of interest" description="Disordered" evidence="7">
    <location>
        <begin position="808"/>
        <end position="1106"/>
    </location>
</feature>
<keyword evidence="3" id="KW-0677">Repeat</keyword>
<dbReference type="OrthoDB" id="427368at2759"/>
<dbReference type="InterPro" id="IPR036322">
    <property type="entry name" value="WD40_repeat_dom_sf"/>
</dbReference>
<dbReference type="KEGG" id="lak:106173301"/>
<evidence type="ECO:0000256" key="4">
    <source>
        <dbReference type="ARBA" id="ARBA00023242"/>
    </source>
</evidence>
<dbReference type="GeneID" id="106173301"/>
<feature type="DNA-binding region" description="HMG box" evidence="6">
    <location>
        <begin position="973"/>
        <end position="1027"/>
    </location>
</feature>
<dbReference type="GO" id="GO:0043596">
    <property type="term" value="C:nuclear replication fork"/>
    <property type="evidence" value="ECO:0007669"/>
    <property type="project" value="TreeGrafter"/>
</dbReference>
<dbReference type="InterPro" id="IPR036910">
    <property type="entry name" value="HMG_box_dom_sf"/>
</dbReference>
<accession>A0A1S3JI74</accession>
<feature type="domain" description="HMG box" evidence="8">
    <location>
        <begin position="973"/>
        <end position="1027"/>
    </location>
</feature>
<dbReference type="InterPro" id="IPR009071">
    <property type="entry name" value="HMG_box_dom"/>
</dbReference>
<dbReference type="PANTHER" id="PTHR19932">
    <property type="entry name" value="WD REPEAT AND HMG-BOX DNA BINDING PROTEIN"/>
    <property type="match status" value="1"/>
</dbReference>
<comment type="subcellular location">
    <subcellularLocation>
        <location evidence="1">Nucleus</location>
    </subcellularLocation>
</comment>
<keyword evidence="4 6" id="KW-0539">Nucleus</keyword>
<reference evidence="10" key="2">
    <citation type="submission" date="2025-08" db="UniProtKB">
        <authorList>
            <consortium name="RefSeq"/>
        </authorList>
    </citation>
    <scope>IDENTIFICATION</scope>
</reference>
<feature type="compositionally biased region" description="Basic and acidic residues" evidence="7">
    <location>
        <begin position="1015"/>
        <end position="1027"/>
    </location>
</feature>
<dbReference type="InterPro" id="IPR057646">
    <property type="entry name" value="WD40_WDHD1_1st"/>
</dbReference>
<dbReference type="FunCoup" id="A0A1S3JI74">
    <property type="interactions" value="1187"/>
</dbReference>
<dbReference type="Pfam" id="PF12341">
    <property type="entry name" value="Mcl1_mid"/>
    <property type="match status" value="1"/>
</dbReference>
<keyword evidence="9" id="KW-1185">Reference proteome</keyword>
<dbReference type="Gene3D" id="2.130.10.10">
    <property type="entry name" value="YVTN repeat-like/Quinoprotein amine dehydrogenase"/>
    <property type="match status" value="2"/>
</dbReference>
<feature type="compositionally biased region" description="Acidic residues" evidence="7">
    <location>
        <begin position="849"/>
        <end position="868"/>
    </location>
</feature>
<evidence type="ECO:0000259" key="8">
    <source>
        <dbReference type="PROSITE" id="PS50118"/>
    </source>
</evidence>
<feature type="compositionally biased region" description="Low complexity" evidence="7">
    <location>
        <begin position="1028"/>
        <end position="1053"/>
    </location>
</feature>
<protein>
    <submittedName>
        <fullName evidence="10">WD repeat and HMG-box DNA-binding protein 1</fullName>
    </submittedName>
</protein>
<feature type="region of interest" description="Disordered" evidence="7">
    <location>
        <begin position="372"/>
        <end position="427"/>
    </location>
</feature>
<dbReference type="InterPro" id="IPR015943">
    <property type="entry name" value="WD40/YVTN_repeat-like_dom_sf"/>
</dbReference>
<dbReference type="InParanoid" id="A0A1S3JI74"/>
<feature type="compositionally biased region" description="Basic and acidic residues" evidence="7">
    <location>
        <begin position="1074"/>
        <end position="1086"/>
    </location>
</feature>
<dbReference type="SUPFAM" id="SSF50978">
    <property type="entry name" value="WD40 repeat-like"/>
    <property type="match status" value="1"/>
</dbReference>
<dbReference type="SMART" id="SM00320">
    <property type="entry name" value="WD40"/>
    <property type="match status" value="6"/>
</dbReference>